<dbReference type="Pfam" id="PF05057">
    <property type="entry name" value="DUF676"/>
    <property type="match status" value="1"/>
</dbReference>
<sequence length="270" mass="31324">MWPEPLNFVTVATPHLGSRGNNQVPFFFLGNSDLKKLQRKCYSLDIRRTGRHLFLTDAEKREPPLLRRMVDDHGDLHFILLKASDGSYKELFQNYLEKQATPPRGDKFWDGNPVLEPHILRKHGLPRFSLTKLIDDGCYFSHFGGIYIEASNKETPRTDAAKRKRKSTVKTCFTCLVLVADHKTESCNSDQLEDLQNIEIFVVGRNKAHLFHVHCTLLLFPTGKATIAKYHFLVLRYGAWCCRPCRNNLVFGESWWWSLQRLEQVFFALL</sequence>
<protein>
    <recommendedName>
        <fullName evidence="1">DUF676 domain-containing protein</fullName>
    </recommendedName>
</protein>
<dbReference type="InterPro" id="IPR007751">
    <property type="entry name" value="DUF676_lipase-like"/>
</dbReference>
<dbReference type="EMBL" id="JADFTS010000007">
    <property type="protein sequence ID" value="KAF9597182.1"/>
    <property type="molecule type" value="Genomic_DNA"/>
</dbReference>
<keyword evidence="3" id="KW-1185">Reference proteome</keyword>
<dbReference type="PANTHER" id="PTHR12482:SF14">
    <property type="entry name" value="LIPASE YOR059C ISOFORM X1"/>
    <property type="match status" value="1"/>
</dbReference>
<evidence type="ECO:0000313" key="2">
    <source>
        <dbReference type="EMBL" id="KAF9597182.1"/>
    </source>
</evidence>
<accession>A0A835HF81</accession>
<dbReference type="PANTHER" id="PTHR12482">
    <property type="entry name" value="LIPASE ROG1-RELATED-RELATED"/>
    <property type="match status" value="1"/>
</dbReference>
<feature type="domain" description="DUF676" evidence="1">
    <location>
        <begin position="4"/>
        <end position="79"/>
    </location>
</feature>
<gene>
    <name evidence="2" type="ORF">IFM89_016323</name>
</gene>
<name>A0A835HF81_9MAGN</name>
<dbReference type="AlphaFoldDB" id="A0A835HF81"/>
<reference evidence="2 3" key="1">
    <citation type="submission" date="2020-10" db="EMBL/GenBank/DDBJ databases">
        <title>The Coptis chinensis genome and diversification of protoberbering-type alkaloids.</title>
        <authorList>
            <person name="Wang B."/>
            <person name="Shu S."/>
            <person name="Song C."/>
            <person name="Liu Y."/>
        </authorList>
    </citation>
    <scope>NUCLEOTIDE SEQUENCE [LARGE SCALE GENOMIC DNA]</scope>
    <source>
        <strain evidence="2">HL-2020</strain>
        <tissue evidence="2">Leaf</tissue>
    </source>
</reference>
<dbReference type="OrthoDB" id="273452at2759"/>
<evidence type="ECO:0000313" key="3">
    <source>
        <dbReference type="Proteomes" id="UP000631114"/>
    </source>
</evidence>
<organism evidence="2 3">
    <name type="scientific">Coptis chinensis</name>
    <dbReference type="NCBI Taxonomy" id="261450"/>
    <lineage>
        <taxon>Eukaryota</taxon>
        <taxon>Viridiplantae</taxon>
        <taxon>Streptophyta</taxon>
        <taxon>Embryophyta</taxon>
        <taxon>Tracheophyta</taxon>
        <taxon>Spermatophyta</taxon>
        <taxon>Magnoliopsida</taxon>
        <taxon>Ranunculales</taxon>
        <taxon>Ranunculaceae</taxon>
        <taxon>Coptidoideae</taxon>
        <taxon>Coptis</taxon>
    </lineage>
</organism>
<dbReference type="InterPro" id="IPR044294">
    <property type="entry name" value="Lipase-like"/>
</dbReference>
<comment type="caution">
    <text evidence="2">The sequence shown here is derived from an EMBL/GenBank/DDBJ whole genome shotgun (WGS) entry which is preliminary data.</text>
</comment>
<proteinExistence type="predicted"/>
<dbReference type="Proteomes" id="UP000631114">
    <property type="component" value="Unassembled WGS sequence"/>
</dbReference>
<evidence type="ECO:0000259" key="1">
    <source>
        <dbReference type="Pfam" id="PF05057"/>
    </source>
</evidence>